<comment type="caution">
    <text evidence="1">The sequence shown here is derived from an EMBL/GenBank/DDBJ whole genome shotgun (WGS) entry which is preliminary data.</text>
</comment>
<dbReference type="EMBL" id="CABEEP010000001">
    <property type="protein sequence ID" value="VTQ61191.1"/>
    <property type="molecule type" value="Genomic_DNA"/>
</dbReference>
<name>A0A7Z9DJ64_ENTHR</name>
<dbReference type="AlphaFoldDB" id="A0A7Z9DJ64"/>
<organism evidence="1 2">
    <name type="scientific">Enterococcus hirae</name>
    <dbReference type="NCBI Taxonomy" id="1354"/>
    <lineage>
        <taxon>Bacteria</taxon>
        <taxon>Bacillati</taxon>
        <taxon>Bacillota</taxon>
        <taxon>Bacilli</taxon>
        <taxon>Lactobacillales</taxon>
        <taxon>Enterococcaceae</taxon>
        <taxon>Enterococcus</taxon>
    </lineage>
</organism>
<evidence type="ECO:0000313" key="2">
    <source>
        <dbReference type="Proteomes" id="UP000352698"/>
    </source>
</evidence>
<reference evidence="1 2" key="1">
    <citation type="submission" date="2019-05" db="EMBL/GenBank/DDBJ databases">
        <authorList>
            <consortium name="Pathogen Informatics"/>
        </authorList>
    </citation>
    <scope>NUCLEOTIDE SEQUENCE [LARGE SCALE GENOMIC DNA]</scope>
    <source>
        <strain evidence="1 2">NCTC12204</strain>
    </source>
</reference>
<dbReference type="RefSeq" id="WP_010738256.1">
    <property type="nucleotide sequence ID" value="NZ_CABEEP010000001.1"/>
</dbReference>
<dbReference type="Proteomes" id="UP000352698">
    <property type="component" value="Unassembled WGS sequence"/>
</dbReference>
<sequence>MERVLNITIRLKDSIKEVAEAFIKEASTYEDAVMNVMALKAYHSDSKSHYIIDEICDEIRMIALKQNTNQ</sequence>
<proteinExistence type="predicted"/>
<evidence type="ECO:0000313" key="1">
    <source>
        <dbReference type="EMBL" id="VTQ61191.1"/>
    </source>
</evidence>
<protein>
    <submittedName>
        <fullName evidence="1">Uncharacterized protein</fullName>
    </submittedName>
</protein>
<gene>
    <name evidence="1" type="ORF">NCTC12204_00758</name>
</gene>
<accession>A0A7Z9DJ64</accession>